<name>A0A427XU48_9TREE</name>
<dbReference type="PANTHER" id="PTHR30344">
    <property type="entry name" value="6-PHOSPHOGLUCONOLACTONASE-RELATED"/>
    <property type="match status" value="1"/>
</dbReference>
<sequence length="369" mass="40484">MSSGERLVLFGTHDFFIYSATFNVQSKQFRLVGTKRMSEHPSWLTRHPTHKDIVYCNGHVEGKVFCLRVDPYGAIEVLDEAVAGGVGPTHLALNQDHTGLLIAHYGQETKGLLAELPLSPEGRFLLDATDPATHFHPKRQKWAHPRLDEPHVHHVMIRGDEVLACDLGTNKVWRLRRGDATKGEEAWVVNGAVQGGLVDGDGPRHAAIHPEHEIIYVLNEVSSSLTVHSLPTDAEPELLQRFSILPPEDEQSKDDMTAAEILLLPPLHPGAPSLLLCTNRYTTREEGDAIALFAVGADGTVQRTETGWHRGVGKHVRALDGDESGRFIATAARDGGGVVILERVGDGTEVVEVARLPEVENVVDALWMD</sequence>
<comment type="similarity">
    <text evidence="1">Belongs to the cycloisomerase 2 family.</text>
</comment>
<comment type="caution">
    <text evidence="2">The sequence shown here is derived from an EMBL/GenBank/DDBJ whole genome shotgun (WGS) entry which is preliminary data.</text>
</comment>
<evidence type="ECO:0000256" key="1">
    <source>
        <dbReference type="ARBA" id="ARBA00005564"/>
    </source>
</evidence>
<organism evidence="2 3">
    <name type="scientific">Saitozyma podzolica</name>
    <dbReference type="NCBI Taxonomy" id="1890683"/>
    <lineage>
        <taxon>Eukaryota</taxon>
        <taxon>Fungi</taxon>
        <taxon>Dikarya</taxon>
        <taxon>Basidiomycota</taxon>
        <taxon>Agaricomycotina</taxon>
        <taxon>Tremellomycetes</taxon>
        <taxon>Tremellales</taxon>
        <taxon>Trimorphomycetaceae</taxon>
        <taxon>Saitozyma</taxon>
    </lineage>
</organism>
<accession>A0A427XU48</accession>
<dbReference type="PANTHER" id="PTHR30344:SF1">
    <property type="entry name" value="6-PHOSPHOGLUCONOLACTONASE"/>
    <property type="match status" value="1"/>
</dbReference>
<proteinExistence type="inferred from homology"/>
<dbReference type="STRING" id="1890683.A0A427XU48"/>
<protein>
    <recommendedName>
        <fullName evidence="4">Muconate cycloisomerase 1</fullName>
    </recommendedName>
</protein>
<dbReference type="SUPFAM" id="SSF75011">
    <property type="entry name" value="3-carboxy-cis,cis-mucoante lactonizing enzyme"/>
    <property type="match status" value="1"/>
</dbReference>
<dbReference type="Gene3D" id="2.130.10.10">
    <property type="entry name" value="YVTN repeat-like/Quinoprotein amine dehydrogenase"/>
    <property type="match status" value="1"/>
</dbReference>
<gene>
    <name evidence="2" type="ORF">EHS25_005975</name>
</gene>
<dbReference type="InterPro" id="IPR050282">
    <property type="entry name" value="Cycloisomerase_2"/>
</dbReference>
<evidence type="ECO:0000313" key="2">
    <source>
        <dbReference type="EMBL" id="RSH82265.1"/>
    </source>
</evidence>
<evidence type="ECO:0000313" key="3">
    <source>
        <dbReference type="Proteomes" id="UP000279259"/>
    </source>
</evidence>
<reference evidence="2 3" key="1">
    <citation type="submission" date="2018-11" db="EMBL/GenBank/DDBJ databases">
        <title>Genome sequence of Saitozyma podzolica DSM 27192.</title>
        <authorList>
            <person name="Aliyu H."/>
            <person name="Gorte O."/>
            <person name="Ochsenreither K."/>
        </authorList>
    </citation>
    <scope>NUCLEOTIDE SEQUENCE [LARGE SCALE GENOMIC DNA]</scope>
    <source>
        <strain evidence="2 3">DSM 27192</strain>
    </source>
</reference>
<keyword evidence="3" id="KW-1185">Reference proteome</keyword>
<evidence type="ECO:0008006" key="4">
    <source>
        <dbReference type="Google" id="ProtNLM"/>
    </source>
</evidence>
<dbReference type="Proteomes" id="UP000279259">
    <property type="component" value="Unassembled WGS sequence"/>
</dbReference>
<dbReference type="EMBL" id="RSCD01000027">
    <property type="protein sequence ID" value="RSH82265.1"/>
    <property type="molecule type" value="Genomic_DNA"/>
</dbReference>
<dbReference type="InterPro" id="IPR019405">
    <property type="entry name" value="Lactonase_7-beta_prop"/>
</dbReference>
<dbReference type="OrthoDB" id="9972196at2759"/>
<dbReference type="AlphaFoldDB" id="A0A427XU48"/>
<dbReference type="GO" id="GO:0017057">
    <property type="term" value="F:6-phosphogluconolactonase activity"/>
    <property type="evidence" value="ECO:0007669"/>
    <property type="project" value="TreeGrafter"/>
</dbReference>
<dbReference type="Pfam" id="PF10282">
    <property type="entry name" value="Lactonase"/>
    <property type="match status" value="1"/>
</dbReference>
<dbReference type="InterPro" id="IPR015943">
    <property type="entry name" value="WD40/YVTN_repeat-like_dom_sf"/>
</dbReference>